<gene>
    <name evidence="1" type="primary">yunB</name>
    <name evidence="1" type="ORF">ACFO8Q_06175</name>
</gene>
<dbReference type="RefSeq" id="WP_380024849.1">
    <property type="nucleotide sequence ID" value="NZ_JBHSHC010000034.1"/>
</dbReference>
<dbReference type="NCBIfam" id="TIGR02832">
    <property type="entry name" value="spo_yunB"/>
    <property type="match status" value="1"/>
</dbReference>
<comment type="caution">
    <text evidence="1">The sequence shown here is derived from an EMBL/GenBank/DDBJ whole genome shotgun (WGS) entry which is preliminary data.</text>
</comment>
<sequence length="242" mass="27410">MMRFRRRRMRLRKPVKRWKVIALMSLLTAIFISVQTVIFLEYSLRPVFVSIAENYARQIATEAINDAITKKVTEETDYKQIVQFIKDDRGTIRSAVFNMTEANRMKAQTTNRVQSVLKEIEQREVRLPVGQAMHSTILATFGPKIPIQIVPLGTAKSDIVQDSQTLGINQTKYSLILDMHVQVNIIIPFVLPRPVEIPTRVPIASFVMIGEVPQYFFDATGTPFVPPGIPYQLPGPATTAPK</sequence>
<keyword evidence="2" id="KW-1185">Reference proteome</keyword>
<dbReference type="Proteomes" id="UP001596002">
    <property type="component" value="Unassembled WGS sequence"/>
</dbReference>
<evidence type="ECO:0000313" key="1">
    <source>
        <dbReference type="EMBL" id="MFC4766955.1"/>
    </source>
</evidence>
<name>A0ABV9Q2S9_9BACL</name>
<dbReference type="PIRSF" id="PIRSF021383">
    <property type="entry name" value="YunB"/>
    <property type="match status" value="1"/>
</dbReference>
<dbReference type="EMBL" id="JBHSHC010000034">
    <property type="protein sequence ID" value="MFC4766955.1"/>
    <property type="molecule type" value="Genomic_DNA"/>
</dbReference>
<reference evidence="2" key="1">
    <citation type="journal article" date="2019" name="Int. J. Syst. Evol. Microbiol.">
        <title>The Global Catalogue of Microorganisms (GCM) 10K type strain sequencing project: providing services to taxonomists for standard genome sequencing and annotation.</title>
        <authorList>
            <consortium name="The Broad Institute Genomics Platform"/>
            <consortium name="The Broad Institute Genome Sequencing Center for Infectious Disease"/>
            <person name="Wu L."/>
            <person name="Ma J."/>
        </authorList>
    </citation>
    <scope>NUCLEOTIDE SEQUENCE [LARGE SCALE GENOMIC DNA]</scope>
    <source>
        <strain evidence="2">WYCCWR 12678</strain>
    </source>
</reference>
<evidence type="ECO:0000313" key="2">
    <source>
        <dbReference type="Proteomes" id="UP001596002"/>
    </source>
</evidence>
<accession>A0ABV9Q2S9</accession>
<dbReference type="InterPro" id="IPR014197">
    <property type="entry name" value="Sporulation_prot_YunB"/>
</dbReference>
<dbReference type="Pfam" id="PF09560">
    <property type="entry name" value="Spore_YunB"/>
    <property type="match status" value="1"/>
</dbReference>
<proteinExistence type="predicted"/>
<organism evidence="1 2">
    <name type="scientific">Effusibacillus consociatus</name>
    <dbReference type="NCBI Taxonomy" id="1117041"/>
    <lineage>
        <taxon>Bacteria</taxon>
        <taxon>Bacillati</taxon>
        <taxon>Bacillota</taxon>
        <taxon>Bacilli</taxon>
        <taxon>Bacillales</taxon>
        <taxon>Alicyclobacillaceae</taxon>
        <taxon>Effusibacillus</taxon>
    </lineage>
</organism>
<protein>
    <submittedName>
        <fullName evidence="1">Sporulation protein YunB</fullName>
    </submittedName>
</protein>